<name>A0A9Q3ER06_9BASI</name>
<protein>
    <submittedName>
        <fullName evidence="1">Uncharacterized protein</fullName>
    </submittedName>
</protein>
<comment type="caution">
    <text evidence="1">The sequence shown here is derived from an EMBL/GenBank/DDBJ whole genome shotgun (WGS) entry which is preliminary data.</text>
</comment>
<dbReference type="AlphaFoldDB" id="A0A9Q3ER06"/>
<evidence type="ECO:0000313" key="2">
    <source>
        <dbReference type="Proteomes" id="UP000765509"/>
    </source>
</evidence>
<reference evidence="1" key="1">
    <citation type="submission" date="2021-03" db="EMBL/GenBank/DDBJ databases">
        <title>Draft genome sequence of rust myrtle Austropuccinia psidii MF-1, a brazilian biotype.</title>
        <authorList>
            <person name="Quecine M.C."/>
            <person name="Pachon D.M.R."/>
            <person name="Bonatelli M.L."/>
            <person name="Correr F.H."/>
            <person name="Franceschini L.M."/>
            <person name="Leite T.F."/>
            <person name="Margarido G.R.A."/>
            <person name="Almeida C.A."/>
            <person name="Ferrarezi J.A."/>
            <person name="Labate C.A."/>
        </authorList>
    </citation>
    <scope>NUCLEOTIDE SEQUENCE</scope>
    <source>
        <strain evidence="1">MF-1</strain>
    </source>
</reference>
<accession>A0A9Q3ER06</accession>
<organism evidence="1 2">
    <name type="scientific">Austropuccinia psidii MF-1</name>
    <dbReference type="NCBI Taxonomy" id="1389203"/>
    <lineage>
        <taxon>Eukaryota</taxon>
        <taxon>Fungi</taxon>
        <taxon>Dikarya</taxon>
        <taxon>Basidiomycota</taxon>
        <taxon>Pucciniomycotina</taxon>
        <taxon>Pucciniomycetes</taxon>
        <taxon>Pucciniales</taxon>
        <taxon>Sphaerophragmiaceae</taxon>
        <taxon>Austropuccinia</taxon>
    </lineage>
</organism>
<sequence>MGHRLLTRFISKFIYQTILTSSQADLVKTYTSQLKETVPLDAYQPQFLPHHNLHQAKLFNSSISSPWTRDFNHPTHNKV</sequence>
<evidence type="ECO:0000313" key="1">
    <source>
        <dbReference type="EMBL" id="MBW0523356.1"/>
    </source>
</evidence>
<proteinExistence type="predicted"/>
<dbReference type="Proteomes" id="UP000765509">
    <property type="component" value="Unassembled WGS sequence"/>
</dbReference>
<keyword evidence="2" id="KW-1185">Reference proteome</keyword>
<dbReference type="EMBL" id="AVOT02030220">
    <property type="protein sequence ID" value="MBW0523356.1"/>
    <property type="molecule type" value="Genomic_DNA"/>
</dbReference>
<gene>
    <name evidence="1" type="ORF">O181_063071</name>
</gene>